<keyword evidence="4 6" id="KW-0413">Isomerase</keyword>
<dbReference type="AlphaFoldDB" id="A0A1B7JV24"/>
<dbReference type="Gene3D" id="3.40.1650.10">
    <property type="entry name" value="RbsD-like domain"/>
    <property type="match status" value="1"/>
</dbReference>
<keyword evidence="3 6" id="KW-0963">Cytoplasm</keyword>
<dbReference type="HAMAP" id="MF_01661">
    <property type="entry name" value="D_rib_pyranase"/>
    <property type="match status" value="1"/>
</dbReference>
<reference evidence="7 8" key="1">
    <citation type="submission" date="2016-04" db="EMBL/GenBank/DDBJ databases">
        <title>ATOL: Assembling a taxonomically balanced genome-scale reconstruction of the evolutionary history of the Enterobacteriaceae.</title>
        <authorList>
            <person name="Plunkett G.III."/>
            <person name="Neeno-Eckwall E.C."/>
            <person name="Glasner J.D."/>
            <person name="Perna N.T."/>
        </authorList>
    </citation>
    <scope>NUCLEOTIDE SEQUENCE [LARGE SCALE GENOMIC DNA]</scope>
    <source>
        <strain evidence="7 8">ATCC 35613</strain>
    </source>
</reference>
<dbReference type="SUPFAM" id="SSF102546">
    <property type="entry name" value="RbsD-like"/>
    <property type="match status" value="1"/>
</dbReference>
<dbReference type="InterPro" id="IPR007721">
    <property type="entry name" value="RbsD_FucU"/>
</dbReference>
<keyword evidence="8" id="KW-1185">Reference proteome</keyword>
<name>A0A1B7JV24_9GAMM</name>
<comment type="similarity">
    <text evidence="6">Belongs to the RbsD / FucU family. RbsD subfamily.</text>
</comment>
<feature type="binding site" evidence="6">
    <location>
        <begin position="128"/>
        <end position="130"/>
    </location>
    <ligand>
        <name>substrate</name>
    </ligand>
</feature>
<dbReference type="NCBIfam" id="NF008761">
    <property type="entry name" value="PRK11797.1"/>
    <property type="match status" value="1"/>
</dbReference>
<dbReference type="EC" id="5.4.99.62" evidence="2 6"/>
<keyword evidence="5 6" id="KW-0119">Carbohydrate metabolism</keyword>
<evidence type="ECO:0000256" key="2">
    <source>
        <dbReference type="ARBA" id="ARBA00012862"/>
    </source>
</evidence>
<feature type="binding site" evidence="6">
    <location>
        <position position="106"/>
    </location>
    <ligand>
        <name>substrate</name>
    </ligand>
</feature>
<evidence type="ECO:0000256" key="4">
    <source>
        <dbReference type="ARBA" id="ARBA00023235"/>
    </source>
</evidence>
<sequence length="139" mass="15073">MKKGVLLNANIVSVIAKMGHTDHITLADAGLPIPQGPERIDLAITQGLPNFMSVLSVVTQEIQVEKAILAGEITTMNPQMEKVILAHLHELEQVQGNCIEIVYCSHESLKQMTHNSKAVIRTGECSPFANVILCSGVTF</sequence>
<dbReference type="PATRIC" id="fig|1354272.4.peg.2226"/>
<comment type="subcellular location">
    <subcellularLocation>
        <location evidence="6">Cytoplasm</location>
    </subcellularLocation>
</comment>
<dbReference type="Pfam" id="PF05025">
    <property type="entry name" value="RbsD_FucU"/>
    <property type="match status" value="1"/>
</dbReference>
<evidence type="ECO:0000256" key="1">
    <source>
        <dbReference type="ARBA" id="ARBA00000223"/>
    </source>
</evidence>
<evidence type="ECO:0000256" key="5">
    <source>
        <dbReference type="ARBA" id="ARBA00023277"/>
    </source>
</evidence>
<dbReference type="Proteomes" id="UP000078224">
    <property type="component" value="Unassembled WGS sequence"/>
</dbReference>
<dbReference type="PANTHER" id="PTHR37831">
    <property type="entry name" value="D-RIBOSE PYRANASE"/>
    <property type="match status" value="1"/>
</dbReference>
<dbReference type="GO" id="GO:0019303">
    <property type="term" value="P:D-ribose catabolic process"/>
    <property type="evidence" value="ECO:0007669"/>
    <property type="project" value="UniProtKB-UniRule"/>
</dbReference>
<dbReference type="GO" id="GO:0016872">
    <property type="term" value="F:intramolecular lyase activity"/>
    <property type="evidence" value="ECO:0007669"/>
    <property type="project" value="UniProtKB-UniRule"/>
</dbReference>
<dbReference type="GO" id="GO:0062193">
    <property type="term" value="F:D-ribose pyranase activity"/>
    <property type="evidence" value="ECO:0007669"/>
    <property type="project" value="UniProtKB-EC"/>
</dbReference>
<feature type="binding site" evidence="6">
    <location>
        <position position="28"/>
    </location>
    <ligand>
        <name>substrate</name>
    </ligand>
</feature>
<proteinExistence type="inferred from homology"/>
<evidence type="ECO:0000313" key="8">
    <source>
        <dbReference type="Proteomes" id="UP000078224"/>
    </source>
</evidence>
<dbReference type="UniPathway" id="UPA00916">
    <property type="reaction ID" value="UER00888"/>
</dbReference>
<feature type="active site" description="Proton donor" evidence="6">
    <location>
        <position position="20"/>
    </location>
</feature>
<dbReference type="OrthoDB" id="9805009at2"/>
<comment type="caution">
    <text evidence="7">The sequence shown here is derived from an EMBL/GenBank/DDBJ whole genome shotgun (WGS) entry which is preliminary data.</text>
</comment>
<dbReference type="GO" id="GO:0005829">
    <property type="term" value="C:cytosol"/>
    <property type="evidence" value="ECO:0007669"/>
    <property type="project" value="TreeGrafter"/>
</dbReference>
<dbReference type="PANTHER" id="PTHR37831:SF1">
    <property type="entry name" value="D-RIBOSE PYRANASE"/>
    <property type="match status" value="1"/>
</dbReference>
<comment type="pathway">
    <text evidence="6">Carbohydrate metabolism; D-ribose degradation; D-ribose 5-phosphate from beta-D-ribopyranose: step 1/2.</text>
</comment>
<accession>A0A1B7JV24</accession>
<protein>
    <recommendedName>
        <fullName evidence="2 6">D-ribose pyranase</fullName>
        <ecNumber evidence="2 6">5.4.99.62</ecNumber>
    </recommendedName>
</protein>
<evidence type="ECO:0000256" key="3">
    <source>
        <dbReference type="ARBA" id="ARBA00022490"/>
    </source>
</evidence>
<evidence type="ECO:0000313" key="7">
    <source>
        <dbReference type="EMBL" id="OAT51574.1"/>
    </source>
</evidence>
<dbReference type="GO" id="GO:0048029">
    <property type="term" value="F:monosaccharide binding"/>
    <property type="evidence" value="ECO:0007669"/>
    <property type="project" value="InterPro"/>
</dbReference>
<dbReference type="RefSeq" id="WP_068437782.1">
    <property type="nucleotide sequence ID" value="NZ_LXEW01000031.1"/>
</dbReference>
<comment type="subunit">
    <text evidence="6">Homodecamer.</text>
</comment>
<dbReference type="InterPro" id="IPR023750">
    <property type="entry name" value="RbsD-like_sf"/>
</dbReference>
<organism evidence="7 8">
    <name type="scientific">Providencia heimbachae ATCC 35613</name>
    <dbReference type="NCBI Taxonomy" id="1354272"/>
    <lineage>
        <taxon>Bacteria</taxon>
        <taxon>Pseudomonadati</taxon>
        <taxon>Pseudomonadota</taxon>
        <taxon>Gammaproteobacteria</taxon>
        <taxon>Enterobacterales</taxon>
        <taxon>Morganellaceae</taxon>
        <taxon>Providencia</taxon>
    </lineage>
</organism>
<comment type="function">
    <text evidence="6">Catalyzes the interconversion of beta-pyran and beta-furan forms of D-ribose.</text>
</comment>
<gene>
    <name evidence="6" type="primary">rbsD</name>
    <name evidence="7" type="ORF">M998_2189</name>
</gene>
<comment type="catalytic activity">
    <reaction evidence="1 6">
        <text>beta-D-ribopyranose = beta-D-ribofuranose</text>
        <dbReference type="Rhea" id="RHEA:25432"/>
        <dbReference type="ChEBI" id="CHEBI:27476"/>
        <dbReference type="ChEBI" id="CHEBI:47002"/>
        <dbReference type="EC" id="5.4.99.62"/>
    </reaction>
</comment>
<dbReference type="EMBL" id="LXEW01000031">
    <property type="protein sequence ID" value="OAT51574.1"/>
    <property type="molecule type" value="Genomic_DNA"/>
</dbReference>
<dbReference type="InterPro" id="IPR023064">
    <property type="entry name" value="D-ribose_pyranase"/>
</dbReference>
<evidence type="ECO:0000256" key="6">
    <source>
        <dbReference type="HAMAP-Rule" id="MF_01661"/>
    </source>
</evidence>